<evidence type="ECO:0000313" key="8">
    <source>
        <dbReference type="Proteomes" id="UP000095023"/>
    </source>
</evidence>
<feature type="region of interest" description="Disordered" evidence="6">
    <location>
        <begin position="164"/>
        <end position="194"/>
    </location>
</feature>
<sequence>MAFDRRIVSAPTTNITAYSDAIKDHVSVLFTSFNSTISGFSLSPKLNVNADTLGTDAIQAEISKSMQSARIQGRGVFQINKRLNQNDIYFFQCGQVERPLFRKTHWWTLNAHTIVITGPPYLNFWKVSLDPSYATRLPELQSILSDICSSMTFTRPVLLRKSSDSSIDKMSSPPTSPLLSDHSHTATSASTPPYLDENPYLSAPHSDIESEFVTPKKPSVSSITQGGALASAIGSPDPATTPRRRIRVKKDSPSKALDALLDNFHEEIDLASTDSELDDYEVLDLLMDLPSERYCPRRVTLASAVSDAADRVAHIPNKAAKMASDRLNTLLGLTSDVTSIDRSSPIAWHDIDDDDLEGVYDNDEQDHSSYDSSNNKSQITGLMTSLTYGGSYLYGMVSYVTKPWTTRSR</sequence>
<protein>
    <recommendedName>
        <fullName evidence="4">Inheritance of peroxisomes protein 1</fullName>
    </recommendedName>
</protein>
<comment type="subcellular location">
    <subcellularLocation>
        <location evidence="2">Peroxisome membrane</location>
        <topology evidence="2">Peripheral membrane protein</topology>
    </subcellularLocation>
</comment>
<evidence type="ECO:0000256" key="6">
    <source>
        <dbReference type="SAM" id="MobiDB-lite"/>
    </source>
</evidence>
<accession>A0A1E4TJ61</accession>
<evidence type="ECO:0000256" key="3">
    <source>
        <dbReference type="ARBA" id="ARBA00010707"/>
    </source>
</evidence>
<dbReference type="GO" id="GO:0005780">
    <property type="term" value="C:extrinsic component of intraperoxisomal membrane"/>
    <property type="evidence" value="ECO:0007669"/>
    <property type="project" value="InterPro"/>
</dbReference>
<keyword evidence="8" id="KW-1185">Reference proteome</keyword>
<dbReference type="Pfam" id="PF12634">
    <property type="entry name" value="Inp1"/>
    <property type="match status" value="1"/>
</dbReference>
<dbReference type="EMBL" id="KV453841">
    <property type="protein sequence ID" value="ODV91757.1"/>
    <property type="molecule type" value="Genomic_DNA"/>
</dbReference>
<gene>
    <name evidence="7" type="ORF">CANCADRAFT_30093</name>
</gene>
<dbReference type="GO" id="GO:0045033">
    <property type="term" value="P:peroxisome inheritance"/>
    <property type="evidence" value="ECO:0007669"/>
    <property type="project" value="InterPro"/>
</dbReference>
<keyword evidence="5" id="KW-0472">Membrane</keyword>
<name>A0A1E4TJ61_9ASCO</name>
<evidence type="ECO:0000256" key="4">
    <source>
        <dbReference type="ARBA" id="ARBA00021397"/>
    </source>
</evidence>
<dbReference type="InterPro" id="IPR024758">
    <property type="entry name" value="Inp1"/>
</dbReference>
<evidence type="ECO:0000256" key="1">
    <source>
        <dbReference type="ARBA" id="ARBA00003594"/>
    </source>
</evidence>
<comment type="similarity">
    <text evidence="3">Belongs to the INP1 family.</text>
</comment>
<reference evidence="8" key="1">
    <citation type="submission" date="2016-02" db="EMBL/GenBank/DDBJ databases">
        <title>Comparative genomics of biotechnologically important yeasts.</title>
        <authorList>
            <consortium name="DOE Joint Genome Institute"/>
            <person name="Riley R."/>
            <person name="Haridas S."/>
            <person name="Wolfe K.H."/>
            <person name="Lopes M.R."/>
            <person name="Hittinger C.T."/>
            <person name="Goker M."/>
            <person name="Salamov A."/>
            <person name="Wisecaver J."/>
            <person name="Long T.M."/>
            <person name="Aerts A.L."/>
            <person name="Barry K."/>
            <person name="Choi C."/>
            <person name="Clum A."/>
            <person name="Coughlan A.Y."/>
            <person name="Deshpande S."/>
            <person name="Douglass A.P."/>
            <person name="Hanson S.J."/>
            <person name="Klenk H.-P."/>
            <person name="Labutti K."/>
            <person name="Lapidus A."/>
            <person name="Lindquist E."/>
            <person name="Lipzen A."/>
            <person name="Meier-Kolthoff J.P."/>
            <person name="Ohm R.A."/>
            <person name="Otillar R.P."/>
            <person name="Pangilinan J."/>
            <person name="Peng Y."/>
            <person name="Rokas A."/>
            <person name="Rosa C.A."/>
            <person name="Scheuner C."/>
            <person name="Sibirny A.A."/>
            <person name="Slot J.C."/>
            <person name="Stielow J.B."/>
            <person name="Sun H."/>
            <person name="Kurtzman C.P."/>
            <person name="Blackwell M."/>
            <person name="Jeffries T.W."/>
            <person name="Grigoriev I.V."/>
        </authorList>
    </citation>
    <scope>NUCLEOTIDE SEQUENCE [LARGE SCALE GENOMIC DNA]</scope>
    <source>
        <strain evidence="8">NRRL Y-17796</strain>
    </source>
</reference>
<evidence type="ECO:0000256" key="5">
    <source>
        <dbReference type="ARBA" id="ARBA00023136"/>
    </source>
</evidence>
<feature type="region of interest" description="Disordered" evidence="6">
    <location>
        <begin position="357"/>
        <end position="376"/>
    </location>
</feature>
<proteinExistence type="inferred from homology"/>
<dbReference type="Proteomes" id="UP000095023">
    <property type="component" value="Unassembled WGS sequence"/>
</dbReference>
<organism evidence="7 8">
    <name type="scientific">Tortispora caseinolytica NRRL Y-17796</name>
    <dbReference type="NCBI Taxonomy" id="767744"/>
    <lineage>
        <taxon>Eukaryota</taxon>
        <taxon>Fungi</taxon>
        <taxon>Dikarya</taxon>
        <taxon>Ascomycota</taxon>
        <taxon>Saccharomycotina</taxon>
        <taxon>Trigonopsidomycetes</taxon>
        <taxon>Trigonopsidales</taxon>
        <taxon>Trigonopsidaceae</taxon>
        <taxon>Tortispora</taxon>
    </lineage>
</organism>
<evidence type="ECO:0000313" key="7">
    <source>
        <dbReference type="EMBL" id="ODV91757.1"/>
    </source>
</evidence>
<dbReference type="AlphaFoldDB" id="A0A1E4TJ61"/>
<evidence type="ECO:0000256" key="2">
    <source>
        <dbReference type="ARBA" id="ARBA00004421"/>
    </source>
</evidence>
<comment type="function">
    <text evidence="1">Required for peroxisome inheritance.</text>
</comment>